<dbReference type="InterPro" id="IPR025660">
    <property type="entry name" value="Pept_his_AS"/>
</dbReference>
<dbReference type="EMBL" id="CAJNOI010000014">
    <property type="protein sequence ID" value="CAF0806337.1"/>
    <property type="molecule type" value="Genomic_DNA"/>
</dbReference>
<dbReference type="InterPro" id="IPR038765">
    <property type="entry name" value="Papain-like_cys_pep_sf"/>
</dbReference>
<dbReference type="SUPFAM" id="SSF54001">
    <property type="entry name" value="Cysteine proteinases"/>
    <property type="match status" value="1"/>
</dbReference>
<evidence type="ECO:0000259" key="2">
    <source>
        <dbReference type="SMART" id="SM00645"/>
    </source>
</evidence>
<evidence type="ECO:0000313" key="4">
    <source>
        <dbReference type="EMBL" id="CAF0847615.1"/>
    </source>
</evidence>
<comment type="similarity">
    <text evidence="1">Belongs to the peptidase C1 family.</text>
</comment>
<dbReference type="PANTHER" id="PTHR12411">
    <property type="entry name" value="CYSTEINE PROTEASE FAMILY C1-RELATED"/>
    <property type="match status" value="1"/>
</dbReference>
<dbReference type="CDD" id="cd02619">
    <property type="entry name" value="Peptidase_C1"/>
    <property type="match status" value="1"/>
</dbReference>
<dbReference type="EMBL" id="CAJNOM010000049">
    <property type="protein sequence ID" value="CAF0920609.1"/>
    <property type="molecule type" value="Genomic_DNA"/>
</dbReference>
<dbReference type="GO" id="GO:0008234">
    <property type="term" value="F:cysteine-type peptidase activity"/>
    <property type="evidence" value="ECO:0007669"/>
    <property type="project" value="InterPro"/>
</dbReference>
<organism evidence="5 6">
    <name type="scientific">Adineta steineri</name>
    <dbReference type="NCBI Taxonomy" id="433720"/>
    <lineage>
        <taxon>Eukaryota</taxon>
        <taxon>Metazoa</taxon>
        <taxon>Spiralia</taxon>
        <taxon>Gnathifera</taxon>
        <taxon>Rotifera</taxon>
        <taxon>Eurotatoria</taxon>
        <taxon>Bdelloidea</taxon>
        <taxon>Adinetida</taxon>
        <taxon>Adinetidae</taxon>
        <taxon>Adineta</taxon>
    </lineage>
</organism>
<name>A0A814B1F4_9BILA</name>
<comment type="caution">
    <text evidence="5">The sequence shown here is derived from an EMBL/GenBank/DDBJ whole genome shotgun (WGS) entry which is preliminary data.</text>
</comment>
<dbReference type="Gene3D" id="3.90.70.10">
    <property type="entry name" value="Cysteine proteinases"/>
    <property type="match status" value="1"/>
</dbReference>
<dbReference type="PROSITE" id="PS00639">
    <property type="entry name" value="THIOL_PROTEASE_HIS"/>
    <property type="match status" value="1"/>
</dbReference>
<reference evidence="5" key="1">
    <citation type="submission" date="2021-02" db="EMBL/GenBank/DDBJ databases">
        <authorList>
            <person name="Nowell W R."/>
        </authorList>
    </citation>
    <scope>NUCLEOTIDE SEQUENCE</scope>
</reference>
<dbReference type="SMART" id="SM00645">
    <property type="entry name" value="Pept_C1"/>
    <property type="match status" value="1"/>
</dbReference>
<feature type="domain" description="Peptidase C1A papain C-terminal" evidence="2">
    <location>
        <begin position="48"/>
        <end position="263"/>
    </location>
</feature>
<evidence type="ECO:0000313" key="6">
    <source>
        <dbReference type="Proteomes" id="UP000663832"/>
    </source>
</evidence>
<dbReference type="Proteomes" id="UP000663832">
    <property type="component" value="Unassembled WGS sequence"/>
</dbReference>
<dbReference type="GO" id="GO:0006508">
    <property type="term" value="P:proteolysis"/>
    <property type="evidence" value="ECO:0007669"/>
    <property type="project" value="InterPro"/>
</dbReference>
<evidence type="ECO:0000256" key="1">
    <source>
        <dbReference type="ARBA" id="ARBA00008455"/>
    </source>
</evidence>
<protein>
    <recommendedName>
        <fullName evidence="2">Peptidase C1A papain C-terminal domain-containing protein</fullName>
    </recommendedName>
</protein>
<dbReference type="AlphaFoldDB" id="A0A814B1F4"/>
<dbReference type="OrthoDB" id="640249at2759"/>
<accession>A0A814B1F4</accession>
<evidence type="ECO:0000313" key="5">
    <source>
        <dbReference type="EMBL" id="CAF0920609.1"/>
    </source>
</evidence>
<dbReference type="Pfam" id="PF00112">
    <property type="entry name" value="Peptidase_C1"/>
    <property type="match status" value="1"/>
</dbReference>
<keyword evidence="6" id="KW-1185">Reference proteome</keyword>
<dbReference type="EMBL" id="CAJNOM010000028">
    <property type="protein sequence ID" value="CAF0847615.1"/>
    <property type="molecule type" value="Genomic_DNA"/>
</dbReference>
<proteinExistence type="inferred from homology"/>
<dbReference type="Proteomes" id="UP000663877">
    <property type="component" value="Unassembled WGS sequence"/>
</dbReference>
<gene>
    <name evidence="3" type="ORF">BJG266_LOCUS5488</name>
    <name evidence="5" type="ORF">QVE165_LOCUS10518</name>
    <name evidence="4" type="ORF">QVE165_LOCUS6661</name>
</gene>
<sequence length="335" mass="37874">MPRLAYLLNRIESRACRLNGIQPSRSLPRKPELRQSFADHVMYSSDQLPPKVDLRANMTSVEDQSKIGSCVANSLAGAYEYLAKKGNGYDIDVSRLFIYYNARASKNQSGELTDSGCSMTDGIETLQEYGVCLESMWPYNIQNVNVTPDQQTYQAADDFKITEAFQVDLDLNQMKSCLAQGFPFTFGLKLFTSFDKAAKSGVVPIPDPDEQSRESHGSHALLAVGYSDQSYSFIVRNSWGKYWGDNGYCYIPYDYMTDPNLCFDMWTVRQLASDDFGQDHWDNDDSVDYHYEEQDPDGNEEPNRGIEHFDNENDVFNDMANFAGKVIGSFISLAL</sequence>
<dbReference type="InterPro" id="IPR000668">
    <property type="entry name" value="Peptidase_C1A_C"/>
</dbReference>
<dbReference type="InterPro" id="IPR013128">
    <property type="entry name" value="Peptidase_C1A"/>
</dbReference>
<evidence type="ECO:0000313" key="3">
    <source>
        <dbReference type="EMBL" id="CAF0806337.1"/>
    </source>
</evidence>